<organism evidence="1 2">
    <name type="scientific">Candidatus Nephthysia bennettiae</name>
    <dbReference type="NCBI Taxonomy" id="3127016"/>
    <lineage>
        <taxon>Bacteria</taxon>
        <taxon>Bacillati</taxon>
        <taxon>Candidatus Dormiibacterota</taxon>
        <taxon>Candidatus Dormibacteria</taxon>
        <taxon>Candidatus Dormibacterales</taxon>
        <taxon>Candidatus Dormibacteraceae</taxon>
        <taxon>Candidatus Nephthysia</taxon>
    </lineage>
</organism>
<keyword evidence="2" id="KW-1185">Reference proteome</keyword>
<sequence>MRPGSQSAQTLVVFALTLALFFSGMIVLVADAGALFVAYNRIDSAALLAVQSGASAIDANSFYAGSLRLDQVEAERRCRESFQHAGVSGSCRASGRQVAAEARQAVQLPLSLFGAQANVRVLRTALPAYGGTSAT</sequence>
<evidence type="ECO:0000313" key="2">
    <source>
        <dbReference type="Proteomes" id="UP000612893"/>
    </source>
</evidence>
<gene>
    <name evidence="1" type="ORF">JF922_11150</name>
</gene>
<dbReference type="RefSeq" id="WP_338201784.1">
    <property type="nucleotide sequence ID" value="NZ_JAEKNR010000118.1"/>
</dbReference>
<evidence type="ECO:0000313" key="1">
    <source>
        <dbReference type="EMBL" id="MBJ7598626.1"/>
    </source>
</evidence>
<proteinExistence type="predicted"/>
<dbReference type="EMBL" id="JAEKNR010000118">
    <property type="protein sequence ID" value="MBJ7598626.1"/>
    <property type="molecule type" value="Genomic_DNA"/>
</dbReference>
<reference evidence="1" key="1">
    <citation type="submission" date="2020-10" db="EMBL/GenBank/DDBJ databases">
        <title>Ca. Dormibacterota MAGs.</title>
        <authorList>
            <person name="Montgomery K."/>
        </authorList>
    </citation>
    <scope>NUCLEOTIDE SEQUENCE [LARGE SCALE GENOMIC DNA]</scope>
    <source>
        <strain evidence="1">SC8812_S17_10</strain>
    </source>
</reference>
<protein>
    <recommendedName>
        <fullName evidence="3">Flp pilus-assembly TadG-like N-terminal domain-containing protein</fullName>
    </recommendedName>
</protein>
<accession>A0A934N7J9</accession>
<dbReference type="AlphaFoldDB" id="A0A934N7J9"/>
<dbReference type="Proteomes" id="UP000612893">
    <property type="component" value="Unassembled WGS sequence"/>
</dbReference>
<comment type="caution">
    <text evidence="1">The sequence shown here is derived from an EMBL/GenBank/DDBJ whole genome shotgun (WGS) entry which is preliminary data.</text>
</comment>
<evidence type="ECO:0008006" key="3">
    <source>
        <dbReference type="Google" id="ProtNLM"/>
    </source>
</evidence>
<name>A0A934N7J9_9BACT</name>